<dbReference type="Proteomes" id="UP000747542">
    <property type="component" value="Unassembled WGS sequence"/>
</dbReference>
<keyword evidence="6" id="KW-0539">Nucleus</keyword>
<keyword evidence="2" id="KW-0479">Metal-binding</keyword>
<dbReference type="AlphaFoldDB" id="A0A8J5MTR5"/>
<gene>
    <name evidence="10" type="ORF">Hamer_G002271</name>
</gene>
<dbReference type="SMART" id="SM00355">
    <property type="entry name" value="ZnF_C2H2"/>
    <property type="match status" value="4"/>
</dbReference>
<feature type="region of interest" description="Disordered" evidence="8">
    <location>
        <begin position="288"/>
        <end position="307"/>
    </location>
</feature>
<keyword evidence="5" id="KW-0862">Zinc</keyword>
<evidence type="ECO:0000313" key="10">
    <source>
        <dbReference type="EMBL" id="KAG7163191.1"/>
    </source>
</evidence>
<evidence type="ECO:0000256" key="4">
    <source>
        <dbReference type="ARBA" id="ARBA00022771"/>
    </source>
</evidence>
<dbReference type="PANTHER" id="PTHR24406">
    <property type="entry name" value="TRANSCRIPTIONAL REPRESSOR CTCFL-RELATED"/>
    <property type="match status" value="1"/>
</dbReference>
<proteinExistence type="predicted"/>
<keyword evidence="11" id="KW-1185">Reference proteome</keyword>
<dbReference type="GO" id="GO:0008270">
    <property type="term" value="F:zinc ion binding"/>
    <property type="evidence" value="ECO:0007669"/>
    <property type="project" value="UniProtKB-KW"/>
</dbReference>
<feature type="compositionally biased region" description="Low complexity" evidence="8">
    <location>
        <begin position="129"/>
        <end position="146"/>
    </location>
</feature>
<dbReference type="SUPFAM" id="SSF57667">
    <property type="entry name" value="beta-beta-alpha zinc fingers"/>
    <property type="match status" value="1"/>
</dbReference>
<dbReference type="InterPro" id="IPR050888">
    <property type="entry name" value="ZnF_C2H2-type_TF"/>
</dbReference>
<organism evidence="10 11">
    <name type="scientific">Homarus americanus</name>
    <name type="common">American lobster</name>
    <dbReference type="NCBI Taxonomy" id="6706"/>
    <lineage>
        <taxon>Eukaryota</taxon>
        <taxon>Metazoa</taxon>
        <taxon>Ecdysozoa</taxon>
        <taxon>Arthropoda</taxon>
        <taxon>Crustacea</taxon>
        <taxon>Multicrustacea</taxon>
        <taxon>Malacostraca</taxon>
        <taxon>Eumalacostraca</taxon>
        <taxon>Eucarida</taxon>
        <taxon>Decapoda</taxon>
        <taxon>Pleocyemata</taxon>
        <taxon>Astacidea</taxon>
        <taxon>Nephropoidea</taxon>
        <taxon>Nephropidae</taxon>
        <taxon>Homarus</taxon>
    </lineage>
</organism>
<feature type="domain" description="C2H2-type" evidence="9">
    <location>
        <begin position="68"/>
        <end position="91"/>
    </location>
</feature>
<dbReference type="InterPro" id="IPR013087">
    <property type="entry name" value="Znf_C2H2_type"/>
</dbReference>
<feature type="region of interest" description="Disordered" evidence="8">
    <location>
        <begin position="90"/>
        <end position="147"/>
    </location>
</feature>
<dbReference type="PROSITE" id="PS00028">
    <property type="entry name" value="ZINC_FINGER_C2H2_1"/>
    <property type="match status" value="2"/>
</dbReference>
<evidence type="ECO:0000313" key="11">
    <source>
        <dbReference type="Proteomes" id="UP000747542"/>
    </source>
</evidence>
<keyword evidence="3" id="KW-0677">Repeat</keyword>
<sequence>MRLEGLVGGGGPVASGSALTNMNMGVNMGGSVGGGEEVGVVACPVCSKRVQLSYLSLHLKRTHDSLEVRCPLCAKMFKNKHSLSVHQARYHPRNIHNTPNISVAPSSSTPVSPSGHHHHQRPPTPTYIQPSPNQQLPTTPTTPIGPSHVYPQAPPQTSGLWYHTHLEETTPTAQTTPPAPPRLDLLRAFEYGATATELGIPGSMGSTYLDAGGGLHGGGLGGGPGGGHVVPWRRPLGGSDGYVSCPQCQKPITSYNLNRHVRMVHSNMEHATCPVCSKEFKNKYSLATHMHRQHSDTSSSGHPRTTC</sequence>
<evidence type="ECO:0000256" key="2">
    <source>
        <dbReference type="ARBA" id="ARBA00022723"/>
    </source>
</evidence>
<dbReference type="PROSITE" id="PS50157">
    <property type="entry name" value="ZINC_FINGER_C2H2_2"/>
    <property type="match status" value="2"/>
</dbReference>
<feature type="compositionally biased region" description="Polar residues" evidence="8">
    <location>
        <begin position="296"/>
        <end position="307"/>
    </location>
</feature>
<evidence type="ECO:0000256" key="3">
    <source>
        <dbReference type="ARBA" id="ARBA00022737"/>
    </source>
</evidence>
<protein>
    <submittedName>
        <fullName evidence="10">Putative Zinc finger, C2H2 type-containing protein</fullName>
    </submittedName>
</protein>
<dbReference type="GO" id="GO:0005634">
    <property type="term" value="C:nucleus"/>
    <property type="evidence" value="ECO:0007669"/>
    <property type="project" value="UniProtKB-SubCell"/>
</dbReference>
<evidence type="ECO:0000256" key="7">
    <source>
        <dbReference type="PROSITE-ProRule" id="PRU00042"/>
    </source>
</evidence>
<evidence type="ECO:0000256" key="5">
    <source>
        <dbReference type="ARBA" id="ARBA00022833"/>
    </source>
</evidence>
<dbReference type="EMBL" id="JAHLQT010026502">
    <property type="protein sequence ID" value="KAG7163191.1"/>
    <property type="molecule type" value="Genomic_DNA"/>
</dbReference>
<name>A0A8J5MTR5_HOMAM</name>
<dbReference type="Pfam" id="PF00096">
    <property type="entry name" value="zf-C2H2"/>
    <property type="match status" value="2"/>
</dbReference>
<evidence type="ECO:0000256" key="6">
    <source>
        <dbReference type="ARBA" id="ARBA00023242"/>
    </source>
</evidence>
<feature type="compositionally biased region" description="Low complexity" evidence="8">
    <location>
        <begin position="102"/>
        <end position="114"/>
    </location>
</feature>
<dbReference type="InterPro" id="IPR036236">
    <property type="entry name" value="Znf_C2H2_sf"/>
</dbReference>
<evidence type="ECO:0000256" key="1">
    <source>
        <dbReference type="ARBA" id="ARBA00004123"/>
    </source>
</evidence>
<evidence type="ECO:0000256" key="8">
    <source>
        <dbReference type="SAM" id="MobiDB-lite"/>
    </source>
</evidence>
<keyword evidence="4 7" id="KW-0863">Zinc-finger</keyword>
<reference evidence="10" key="1">
    <citation type="journal article" date="2021" name="Sci. Adv.">
        <title>The American lobster genome reveals insights on longevity, neural, and immune adaptations.</title>
        <authorList>
            <person name="Polinski J.M."/>
            <person name="Zimin A.V."/>
            <person name="Clark K.F."/>
            <person name="Kohn A.B."/>
            <person name="Sadowski N."/>
            <person name="Timp W."/>
            <person name="Ptitsyn A."/>
            <person name="Khanna P."/>
            <person name="Romanova D.Y."/>
            <person name="Williams P."/>
            <person name="Greenwood S.J."/>
            <person name="Moroz L.L."/>
            <person name="Walt D.R."/>
            <person name="Bodnar A.G."/>
        </authorList>
    </citation>
    <scope>NUCLEOTIDE SEQUENCE</scope>
    <source>
        <strain evidence="10">GMGI-L3</strain>
    </source>
</reference>
<comment type="caution">
    <text evidence="10">The sequence shown here is derived from an EMBL/GenBank/DDBJ whole genome shotgun (WGS) entry which is preliminary data.</text>
</comment>
<accession>A0A8J5MTR5</accession>
<feature type="domain" description="C2H2-type" evidence="9">
    <location>
        <begin position="271"/>
        <end position="299"/>
    </location>
</feature>
<dbReference type="Gene3D" id="3.30.160.60">
    <property type="entry name" value="Classic Zinc Finger"/>
    <property type="match status" value="2"/>
</dbReference>
<comment type="subcellular location">
    <subcellularLocation>
        <location evidence="1">Nucleus</location>
    </subcellularLocation>
</comment>
<evidence type="ECO:0000259" key="9">
    <source>
        <dbReference type="PROSITE" id="PS50157"/>
    </source>
</evidence>